<name>A0A6J4HT90_9ACTN</name>
<reference evidence="2" key="1">
    <citation type="submission" date="2020-02" db="EMBL/GenBank/DDBJ databases">
        <authorList>
            <person name="Meier V. D."/>
        </authorList>
    </citation>
    <scope>NUCLEOTIDE SEQUENCE</scope>
    <source>
        <strain evidence="2">AVDCRST_MAG52</strain>
    </source>
</reference>
<evidence type="ECO:0000313" key="2">
    <source>
        <dbReference type="EMBL" id="CAA9232090.1"/>
    </source>
</evidence>
<protein>
    <submittedName>
        <fullName evidence="2">Uncharacterized protein</fullName>
    </submittedName>
</protein>
<accession>A0A6J4HT90</accession>
<feature type="region of interest" description="Disordered" evidence="1">
    <location>
        <begin position="1"/>
        <end position="22"/>
    </location>
</feature>
<gene>
    <name evidence="2" type="ORF">AVDCRST_MAG52-1156</name>
</gene>
<sequence>VRRRRIPRGSGQLPERHTARAL</sequence>
<dbReference type="EMBL" id="CADCTN010000074">
    <property type="protein sequence ID" value="CAA9232090.1"/>
    <property type="molecule type" value="Genomic_DNA"/>
</dbReference>
<evidence type="ECO:0000256" key="1">
    <source>
        <dbReference type="SAM" id="MobiDB-lite"/>
    </source>
</evidence>
<dbReference type="AlphaFoldDB" id="A0A6J4HT90"/>
<feature type="non-terminal residue" evidence="2">
    <location>
        <position position="22"/>
    </location>
</feature>
<feature type="non-terminal residue" evidence="2">
    <location>
        <position position="1"/>
    </location>
</feature>
<organism evidence="2">
    <name type="scientific">uncultured Blastococcus sp</name>
    <dbReference type="NCBI Taxonomy" id="217144"/>
    <lineage>
        <taxon>Bacteria</taxon>
        <taxon>Bacillati</taxon>
        <taxon>Actinomycetota</taxon>
        <taxon>Actinomycetes</taxon>
        <taxon>Geodermatophilales</taxon>
        <taxon>Geodermatophilaceae</taxon>
        <taxon>Blastococcus</taxon>
        <taxon>environmental samples</taxon>
    </lineage>
</organism>
<proteinExistence type="predicted"/>